<accession>A0ABV1ITR2</accession>
<reference evidence="1 2" key="1">
    <citation type="submission" date="2024-04" db="EMBL/GenBank/DDBJ databases">
        <title>Human intestinal bacterial collection.</title>
        <authorList>
            <person name="Pauvert C."/>
            <person name="Hitch T.C.A."/>
            <person name="Clavel T."/>
        </authorList>
    </citation>
    <scope>NUCLEOTIDE SEQUENCE [LARGE SCALE GENOMIC DNA]</scope>
    <source>
        <strain evidence="1 2">CLA-AA-H249</strain>
    </source>
</reference>
<keyword evidence="2" id="KW-1185">Reference proteome</keyword>
<gene>
    <name evidence="1" type="ORF">AAAU51_04040</name>
</gene>
<comment type="caution">
    <text evidence="1">The sequence shown here is derived from an EMBL/GenBank/DDBJ whole genome shotgun (WGS) entry which is preliminary data.</text>
</comment>
<evidence type="ECO:0000313" key="2">
    <source>
        <dbReference type="Proteomes" id="UP001482154"/>
    </source>
</evidence>
<name>A0ABV1ITR2_9FIRM</name>
<dbReference type="Proteomes" id="UP001482154">
    <property type="component" value="Unassembled WGS sequence"/>
</dbReference>
<protein>
    <submittedName>
        <fullName evidence="1">Uncharacterized protein</fullName>
    </submittedName>
</protein>
<proteinExistence type="predicted"/>
<dbReference type="EMBL" id="JBBNIN010000004">
    <property type="protein sequence ID" value="MEQ2710345.1"/>
    <property type="molecule type" value="Genomic_DNA"/>
</dbReference>
<sequence>MKVITESEMNFGEFDESNLFHIENSKIYRDLGDGIKTVEFILKYKEDSIIFLEAKKSCPNAEKRHETEEKEHKFEVYFSSLVEKFIASLHIYLASILGRYPDISEVGDSLQSVDEMKNMKLKFVLVIKNAEDVAWLVGPSAELKARLLQIRKIWNIEIMVLNEELAEKLSLTANNQDYAL</sequence>
<evidence type="ECO:0000313" key="1">
    <source>
        <dbReference type="EMBL" id="MEQ2710345.1"/>
    </source>
</evidence>
<organism evidence="1 2">
    <name type="scientific">Anaerostipes amylophilus</name>
    <dbReference type="NCBI Taxonomy" id="2981779"/>
    <lineage>
        <taxon>Bacteria</taxon>
        <taxon>Bacillati</taxon>
        <taxon>Bacillota</taxon>
        <taxon>Clostridia</taxon>
        <taxon>Lachnospirales</taxon>
        <taxon>Lachnospiraceae</taxon>
        <taxon>Anaerostipes</taxon>
    </lineage>
</organism>
<dbReference type="RefSeq" id="WP_055197112.1">
    <property type="nucleotide sequence ID" value="NZ_JAOQJG010000003.1"/>
</dbReference>